<evidence type="ECO:0000256" key="1">
    <source>
        <dbReference type="SAM" id="Phobius"/>
    </source>
</evidence>
<feature type="transmembrane region" description="Helical" evidence="1">
    <location>
        <begin position="194"/>
        <end position="213"/>
    </location>
</feature>
<feature type="transmembrane region" description="Helical" evidence="1">
    <location>
        <begin position="20"/>
        <end position="41"/>
    </location>
</feature>
<keyword evidence="1" id="KW-1133">Transmembrane helix</keyword>
<accession>A0A928YR03</accession>
<feature type="transmembrane region" description="Helical" evidence="1">
    <location>
        <begin position="386"/>
        <end position="405"/>
    </location>
</feature>
<dbReference type="EMBL" id="PRDK01000008">
    <property type="protein sequence ID" value="MBE8714806.1"/>
    <property type="molecule type" value="Genomic_DNA"/>
</dbReference>
<feature type="transmembrane region" description="Helical" evidence="1">
    <location>
        <begin position="247"/>
        <end position="269"/>
    </location>
</feature>
<organism evidence="2 3">
    <name type="scientific">Sphingobacterium hungaricum</name>
    <dbReference type="NCBI Taxonomy" id="2082723"/>
    <lineage>
        <taxon>Bacteria</taxon>
        <taxon>Pseudomonadati</taxon>
        <taxon>Bacteroidota</taxon>
        <taxon>Sphingobacteriia</taxon>
        <taxon>Sphingobacteriales</taxon>
        <taxon>Sphingobacteriaceae</taxon>
        <taxon>Sphingobacterium</taxon>
    </lineage>
</organism>
<evidence type="ECO:0000313" key="3">
    <source>
        <dbReference type="Proteomes" id="UP000616201"/>
    </source>
</evidence>
<protein>
    <recommendedName>
        <fullName evidence="4">Mannosyltransferase (PIG-V)</fullName>
    </recommendedName>
</protein>
<feature type="transmembrane region" description="Helical" evidence="1">
    <location>
        <begin position="169"/>
        <end position="185"/>
    </location>
</feature>
<sequence length="415" mass="48317">MKLSIIFLPPLKSILTITIYIALAVAIYLILDAFGFIHTIPNNNNLINWDGKWYSSIVENGYVYIESMCNIAFFPLFPLIWKLTGFNPINISIFNFLIFLLSYLWILWGKNFSIISILFLLTLPSVIFFALPYSESIFFLSSSLIIIGLDRQSTLLTCMGLFFSSLTRSVSIVFIPAIIITHFLTKEKNWTKTILSISFSLLGTFTAVIIQYLDTGHWFRFLQVQEYWGRKWQVISLPLTTFNTENILGVDAFGLIVGLLSFYYLMNILFSYRKKTVNSYNILKSDKGLIFSLLYMCAITFIDCFFTTTLLDRTNIWSINRHILATPYAFYFLLKILNSAPNKIDNSITIFIIFTGLLVTKLYSYPLQFLVYLILSFWLFKLKDEFIFPKIISLFIIIIYQIYFYQLFLSNKWVG</sequence>
<feature type="transmembrane region" description="Helical" evidence="1">
    <location>
        <begin position="61"/>
        <end position="81"/>
    </location>
</feature>
<dbReference type="RefSeq" id="WP_196936667.1">
    <property type="nucleotide sequence ID" value="NZ_MU158698.1"/>
</dbReference>
<feature type="transmembrane region" description="Helical" evidence="1">
    <location>
        <begin position="289"/>
        <end position="311"/>
    </location>
</feature>
<reference evidence="2" key="1">
    <citation type="submission" date="2018-02" db="EMBL/GenBank/DDBJ databases">
        <authorList>
            <person name="Vasarhelyi B.M."/>
            <person name="Deshmukh S."/>
            <person name="Balint B."/>
            <person name="Kukolya J."/>
        </authorList>
    </citation>
    <scope>NUCLEOTIDE SEQUENCE</scope>
    <source>
        <strain evidence="2">KB22</strain>
    </source>
</reference>
<dbReference type="Proteomes" id="UP000616201">
    <property type="component" value="Unassembled WGS sequence"/>
</dbReference>
<dbReference type="AlphaFoldDB" id="A0A928YR03"/>
<gene>
    <name evidence="2" type="ORF">C4F49_14060</name>
</gene>
<feature type="transmembrane region" description="Helical" evidence="1">
    <location>
        <begin position="317"/>
        <end position="337"/>
    </location>
</feature>
<evidence type="ECO:0008006" key="4">
    <source>
        <dbReference type="Google" id="ProtNLM"/>
    </source>
</evidence>
<feature type="transmembrane region" description="Helical" evidence="1">
    <location>
        <begin position="349"/>
        <end position="380"/>
    </location>
</feature>
<name>A0A928YR03_9SPHI</name>
<feature type="transmembrane region" description="Helical" evidence="1">
    <location>
        <begin position="88"/>
        <end position="106"/>
    </location>
</feature>
<comment type="caution">
    <text evidence="2">The sequence shown here is derived from an EMBL/GenBank/DDBJ whole genome shotgun (WGS) entry which is preliminary data.</text>
</comment>
<keyword evidence="1" id="KW-0472">Membrane</keyword>
<proteinExistence type="predicted"/>
<keyword evidence="1" id="KW-0812">Transmembrane</keyword>
<feature type="transmembrane region" description="Helical" evidence="1">
    <location>
        <begin position="112"/>
        <end position="131"/>
    </location>
</feature>
<keyword evidence="3" id="KW-1185">Reference proteome</keyword>
<evidence type="ECO:0000313" key="2">
    <source>
        <dbReference type="EMBL" id="MBE8714806.1"/>
    </source>
</evidence>